<proteinExistence type="inferred from homology"/>
<dbReference type="Gene3D" id="1.10.8.870">
    <property type="entry name" value="Alpha-glycerophosphate oxidase, cap domain"/>
    <property type="match status" value="1"/>
</dbReference>
<organism evidence="9 10">
    <name type="scientific">Aggregatibacter aphrophilus ATCC 33389</name>
    <dbReference type="NCBI Taxonomy" id="985008"/>
    <lineage>
        <taxon>Bacteria</taxon>
        <taxon>Pseudomonadati</taxon>
        <taxon>Pseudomonadota</taxon>
        <taxon>Gammaproteobacteria</taxon>
        <taxon>Pasteurellales</taxon>
        <taxon>Pasteurellaceae</taxon>
        <taxon>Aggregatibacter</taxon>
    </lineage>
</organism>
<dbReference type="SUPFAM" id="SSF51905">
    <property type="entry name" value="FAD/NAD(P)-binding domain"/>
    <property type="match status" value="1"/>
</dbReference>
<accession>A0A3S4PZ40</accession>
<dbReference type="PANTHER" id="PTHR11985:SF35">
    <property type="entry name" value="ANAEROBIC GLYCEROL-3-PHOSPHATE DEHYDROGENASE SUBUNIT A"/>
    <property type="match status" value="1"/>
</dbReference>
<dbReference type="GeneID" id="49635927"/>
<dbReference type="InterPro" id="IPR036188">
    <property type="entry name" value="FAD/NAD-bd_sf"/>
</dbReference>
<feature type="domain" description="Alpha-glycerophosphate oxidase C-terminal" evidence="8">
    <location>
        <begin position="414"/>
        <end position="504"/>
    </location>
</feature>
<evidence type="ECO:0000256" key="3">
    <source>
        <dbReference type="ARBA" id="ARBA00022630"/>
    </source>
</evidence>
<keyword evidence="4" id="KW-0319">Glycerol metabolism</keyword>
<dbReference type="GO" id="GO:0004368">
    <property type="term" value="F:glycerol-3-phosphate dehydrogenase (quinone) activity"/>
    <property type="evidence" value="ECO:0007669"/>
    <property type="project" value="UniProtKB-EC"/>
</dbReference>
<keyword evidence="6 9" id="KW-0560">Oxidoreductase</keyword>
<dbReference type="PRINTS" id="PR01001">
    <property type="entry name" value="FADG3PDH"/>
</dbReference>
<comment type="similarity">
    <text evidence="2">Belongs to the FAD-dependent glycerol-3-phosphate dehydrogenase family.</text>
</comment>
<dbReference type="Pfam" id="PF01266">
    <property type="entry name" value="DAO"/>
    <property type="match status" value="1"/>
</dbReference>
<dbReference type="OrthoDB" id="9801699at2"/>
<dbReference type="InterPro" id="IPR031656">
    <property type="entry name" value="DAO_C"/>
</dbReference>
<keyword evidence="3" id="KW-0285">Flavoprotein</keyword>
<comment type="cofactor">
    <cofactor evidence="1">
        <name>FAD</name>
        <dbReference type="ChEBI" id="CHEBI:57692"/>
    </cofactor>
</comment>
<dbReference type="InterPro" id="IPR006076">
    <property type="entry name" value="FAD-dep_OxRdtase"/>
</dbReference>
<dbReference type="PANTHER" id="PTHR11985">
    <property type="entry name" value="GLYCEROL-3-PHOSPHATE DEHYDROGENASE"/>
    <property type="match status" value="1"/>
</dbReference>
<evidence type="ECO:0000256" key="5">
    <source>
        <dbReference type="ARBA" id="ARBA00022827"/>
    </source>
</evidence>
<feature type="domain" description="FAD dependent oxidoreductase" evidence="7">
    <location>
        <begin position="17"/>
        <end position="375"/>
    </location>
</feature>
<dbReference type="InterPro" id="IPR038299">
    <property type="entry name" value="DAO_C_sf"/>
</dbReference>
<dbReference type="InterPro" id="IPR000447">
    <property type="entry name" value="G3P_DH_FAD-dep"/>
</dbReference>
<keyword evidence="5" id="KW-0274">FAD</keyword>
<dbReference type="EC" id="1.1.5.3" evidence="9"/>
<dbReference type="Pfam" id="PF16901">
    <property type="entry name" value="DAO_C"/>
    <property type="match status" value="1"/>
</dbReference>
<evidence type="ECO:0000259" key="7">
    <source>
        <dbReference type="Pfam" id="PF01266"/>
    </source>
</evidence>
<dbReference type="GO" id="GO:0006071">
    <property type="term" value="P:glycerol metabolic process"/>
    <property type="evidence" value="ECO:0007669"/>
    <property type="project" value="UniProtKB-KW"/>
</dbReference>
<evidence type="ECO:0000256" key="1">
    <source>
        <dbReference type="ARBA" id="ARBA00001974"/>
    </source>
</evidence>
<evidence type="ECO:0000259" key="8">
    <source>
        <dbReference type="Pfam" id="PF16901"/>
    </source>
</evidence>
<dbReference type="Proteomes" id="UP000272690">
    <property type="component" value="Chromosome"/>
</dbReference>
<dbReference type="EMBL" id="LR134327">
    <property type="protein sequence ID" value="VEF43539.1"/>
    <property type="molecule type" value="Genomic_DNA"/>
</dbReference>
<evidence type="ECO:0000313" key="10">
    <source>
        <dbReference type="Proteomes" id="UP000272690"/>
    </source>
</evidence>
<dbReference type="GO" id="GO:0046168">
    <property type="term" value="P:glycerol-3-phosphate catabolic process"/>
    <property type="evidence" value="ECO:0007669"/>
    <property type="project" value="TreeGrafter"/>
</dbReference>
<gene>
    <name evidence="9" type="primary">glpD</name>
    <name evidence="9" type="ORF">NCTC5906_01519</name>
</gene>
<sequence length="530" mass="58418">MQRNTELEKVKSTEKWDFIVIGGGASGLGIALDSASRGYKTLLLEGYDFAKGTSSRSTKLVHGGVRYLAAGDVALVKEALRERGRLSKNASHLFKNQNFIIPNYNFIDSVKYRIGLGLYDYLSADLSLGKTIAINKDTTMERLPTLNGTGLKNGVVYKDGQFDDSRLAINIAQTVVEQGGTVLNYAKVVELLKDAQGKINGVKFIDQLNGEEFCVKGTAVINATGVFMNDILSMDHGTDKKFVVPSQGVHLVLDKSFLPSDDALMIPKTSDGRVLFAVPWHERIVVGTTDTLMKEPSYEPVALEQEIQFILDTAGQYLTKKPTRDDVLSIFAGLRPLAAPEKSGQSTKEVSRSHKVVVSDSGLVTITGGKWTTYRQMSEDTVEEALKVHPQLAKKACVTTNLAIHGKIPAEQVDLRNHLYIYGSDIPAIKALETENPEFAAKIHPRHPNTVAEVVWAVREEMAESVEDVLARRVRLLFLDARAAIDSAAKVANIMAKELNKDEQWERDQTAKFLDIAKHYLLVDYAPQVA</sequence>
<evidence type="ECO:0000313" key="9">
    <source>
        <dbReference type="EMBL" id="VEF43539.1"/>
    </source>
</evidence>
<reference evidence="9 10" key="1">
    <citation type="submission" date="2018-12" db="EMBL/GenBank/DDBJ databases">
        <authorList>
            <consortium name="Pathogen Informatics"/>
        </authorList>
    </citation>
    <scope>NUCLEOTIDE SEQUENCE [LARGE SCALE GENOMIC DNA]</scope>
    <source>
        <strain evidence="9 10">NCTC5906</strain>
    </source>
</reference>
<name>A0A3S4PZ40_AGGAP</name>
<dbReference type="RefSeq" id="WP_005703100.1">
    <property type="nucleotide sequence ID" value="NZ_AEWB02000006.1"/>
</dbReference>
<dbReference type="Gene3D" id="3.50.50.60">
    <property type="entry name" value="FAD/NAD(P)-binding domain"/>
    <property type="match status" value="1"/>
</dbReference>
<evidence type="ECO:0000256" key="4">
    <source>
        <dbReference type="ARBA" id="ARBA00022798"/>
    </source>
</evidence>
<evidence type="ECO:0000256" key="6">
    <source>
        <dbReference type="ARBA" id="ARBA00023002"/>
    </source>
</evidence>
<dbReference type="Gene3D" id="3.30.9.10">
    <property type="entry name" value="D-Amino Acid Oxidase, subunit A, domain 2"/>
    <property type="match status" value="1"/>
</dbReference>
<protein>
    <submittedName>
        <fullName evidence="9">Aerobic glycerol-3-phosphate dehydrogenase</fullName>
        <ecNumber evidence="9">1.1.5.3</ecNumber>
    </submittedName>
</protein>
<dbReference type="AlphaFoldDB" id="A0A3S4PZ40"/>
<evidence type="ECO:0000256" key="2">
    <source>
        <dbReference type="ARBA" id="ARBA00007330"/>
    </source>
</evidence>